<dbReference type="EMBL" id="ML977562">
    <property type="protein sequence ID" value="KAF2005574.1"/>
    <property type="molecule type" value="Genomic_DNA"/>
</dbReference>
<evidence type="ECO:0000256" key="1">
    <source>
        <dbReference type="SAM" id="MobiDB-lite"/>
    </source>
</evidence>
<dbReference type="Pfam" id="PF25823">
    <property type="entry name" value="Ams2-SPT21_N"/>
    <property type="match status" value="1"/>
</dbReference>
<feature type="compositionally biased region" description="Acidic residues" evidence="1">
    <location>
        <begin position="1187"/>
        <end position="1202"/>
    </location>
</feature>
<accession>A0A6A5WX74</accession>
<feature type="compositionally biased region" description="Polar residues" evidence="1">
    <location>
        <begin position="287"/>
        <end position="306"/>
    </location>
</feature>
<feature type="compositionally biased region" description="Basic residues" evidence="1">
    <location>
        <begin position="327"/>
        <end position="340"/>
    </location>
</feature>
<protein>
    <recommendedName>
        <fullName evidence="2">Ams2/SPT21 N-terminal domain-containing protein</fullName>
    </recommendedName>
</protein>
<dbReference type="GO" id="GO:0000183">
    <property type="term" value="P:rDNA heterochromatin formation"/>
    <property type="evidence" value="ECO:0007669"/>
    <property type="project" value="TreeGrafter"/>
</dbReference>
<evidence type="ECO:0000259" key="2">
    <source>
        <dbReference type="Pfam" id="PF25823"/>
    </source>
</evidence>
<feature type="region of interest" description="Disordered" evidence="1">
    <location>
        <begin position="834"/>
        <end position="913"/>
    </location>
</feature>
<dbReference type="Proteomes" id="UP000799779">
    <property type="component" value="Unassembled WGS sequence"/>
</dbReference>
<feature type="compositionally biased region" description="Polar residues" evidence="1">
    <location>
        <begin position="519"/>
        <end position="528"/>
    </location>
</feature>
<proteinExistence type="predicted"/>
<evidence type="ECO:0000313" key="3">
    <source>
        <dbReference type="EMBL" id="KAF2005574.1"/>
    </source>
</evidence>
<feature type="region of interest" description="Disordered" evidence="1">
    <location>
        <begin position="287"/>
        <end position="348"/>
    </location>
</feature>
<feature type="compositionally biased region" description="Polar residues" evidence="1">
    <location>
        <begin position="556"/>
        <end position="566"/>
    </location>
</feature>
<evidence type="ECO:0000313" key="4">
    <source>
        <dbReference type="Proteomes" id="UP000799779"/>
    </source>
</evidence>
<keyword evidence="4" id="KW-1185">Reference proteome</keyword>
<dbReference type="GO" id="GO:0030466">
    <property type="term" value="P:silent mating-type cassette heterochromatin formation"/>
    <property type="evidence" value="ECO:0007669"/>
    <property type="project" value="TreeGrafter"/>
</dbReference>
<dbReference type="PANTHER" id="PTHR39147">
    <property type="entry name" value="PROTEIN SPT21"/>
    <property type="match status" value="1"/>
</dbReference>
<dbReference type="PANTHER" id="PTHR39147:SF1">
    <property type="entry name" value="PROTEIN SPT21"/>
    <property type="match status" value="1"/>
</dbReference>
<feature type="region of interest" description="Disordered" evidence="1">
    <location>
        <begin position="513"/>
        <end position="728"/>
    </location>
</feature>
<dbReference type="InterPro" id="IPR057725">
    <property type="entry name" value="Ams2-SPT21_N"/>
</dbReference>
<feature type="compositionally biased region" description="Basic residues" evidence="1">
    <location>
        <begin position="847"/>
        <end position="860"/>
    </location>
</feature>
<dbReference type="OrthoDB" id="3199820at2759"/>
<dbReference type="GO" id="GO:0006357">
    <property type="term" value="P:regulation of transcription by RNA polymerase II"/>
    <property type="evidence" value="ECO:0007669"/>
    <property type="project" value="TreeGrafter"/>
</dbReference>
<feature type="compositionally biased region" description="Low complexity" evidence="1">
    <location>
        <begin position="676"/>
        <end position="687"/>
    </location>
</feature>
<reference evidence="3" key="1">
    <citation type="journal article" date="2020" name="Stud. Mycol.">
        <title>101 Dothideomycetes genomes: a test case for predicting lifestyles and emergence of pathogens.</title>
        <authorList>
            <person name="Haridas S."/>
            <person name="Albert R."/>
            <person name="Binder M."/>
            <person name="Bloem J."/>
            <person name="Labutti K."/>
            <person name="Salamov A."/>
            <person name="Andreopoulos B."/>
            <person name="Baker S."/>
            <person name="Barry K."/>
            <person name="Bills G."/>
            <person name="Bluhm B."/>
            <person name="Cannon C."/>
            <person name="Castanera R."/>
            <person name="Culley D."/>
            <person name="Daum C."/>
            <person name="Ezra D."/>
            <person name="Gonzalez J."/>
            <person name="Henrissat B."/>
            <person name="Kuo A."/>
            <person name="Liang C."/>
            <person name="Lipzen A."/>
            <person name="Lutzoni F."/>
            <person name="Magnuson J."/>
            <person name="Mondo S."/>
            <person name="Nolan M."/>
            <person name="Ohm R."/>
            <person name="Pangilinan J."/>
            <person name="Park H.-J."/>
            <person name="Ramirez L."/>
            <person name="Alfaro M."/>
            <person name="Sun H."/>
            <person name="Tritt A."/>
            <person name="Yoshinaga Y."/>
            <person name="Zwiers L.-H."/>
            <person name="Turgeon B."/>
            <person name="Goodwin S."/>
            <person name="Spatafora J."/>
            <person name="Crous P."/>
            <person name="Grigoriev I."/>
        </authorList>
    </citation>
    <scope>NUCLEOTIDE SEQUENCE</scope>
    <source>
        <strain evidence="3">CBS 123094</strain>
    </source>
</reference>
<feature type="compositionally biased region" description="Polar residues" evidence="1">
    <location>
        <begin position="969"/>
        <end position="982"/>
    </location>
</feature>
<feature type="region of interest" description="Disordered" evidence="1">
    <location>
        <begin position="1044"/>
        <end position="1087"/>
    </location>
</feature>
<feature type="region of interest" description="Disordered" evidence="1">
    <location>
        <begin position="1176"/>
        <end position="1208"/>
    </location>
</feature>
<feature type="compositionally biased region" description="Basic and acidic residues" evidence="1">
    <location>
        <begin position="606"/>
        <end position="617"/>
    </location>
</feature>
<dbReference type="SUPFAM" id="SSF57716">
    <property type="entry name" value="Glucocorticoid receptor-like (DNA-binding domain)"/>
    <property type="match status" value="1"/>
</dbReference>
<dbReference type="InterPro" id="IPR042403">
    <property type="entry name" value="Spt21/Ams2"/>
</dbReference>
<gene>
    <name evidence="3" type="ORF">P154DRAFT_482976</name>
</gene>
<sequence length="1256" mass="135815">MASPSGSAAANDNREMVLAGPSADGNVDAMSSIPRRLMRVKVLYTFDDENKSNCLARLPNALNIPTVSLDETTQIGVIELKSCIQAITAASPELVAKLGHDYTVYAYDYSEYDTPLVGQGMLSWILASASSTPNVPAHESQTMVTGRVCNNILGLFSNGIKETLEVKLKLVPVPTCMQKEYVENMERYHSLSKLMPQGLDYSAWAEFLKSNPAIGQLANPVPQDAPQKNLQSPMGGVESFHQMLTRPSAEWDPRNNMYVDQRGVPLNIQPRPSSPALSTASYNLYSATQGSRPASRASFRSESGPQTFPYPPYMGQSQEQPEEGPPKKRARVTKARRPKKATLAANNDSLRVTASTAASVRLHRPIAANPGSAVASIEQIPRAPTPRPGNPNMAQPVGLRPGPARSLLRNASMDEGQTPLASYESGIFSDTAMESADDERGISPGETPMDIPSSPPLMPQRFVSSAPSSPGLPALPNPLDSGFVSDMATGREDDLHAGVRAWEESDLPCASDAKFRRPSTVTQQSWTEVTPGPVELLPKSYIPKPKTYPRPRPTPSTAQSIQTLPEETQLAKPGLSSGSLNVANQPRNVSPRNPAGAPSTTPQFSDAREALASELRRSSTSNIDPALTRSDVRGELPPQKPEGEQEPINPALPETSMQLIPSYNGDEGPNPNDRATTPQTTSKPTTSRARGLPRSQTWSGEQFSDAACPTDGNGKQPRSGSGAKRKQNIKSKLEASLAAGEMPTFCNNCGEIETPTWRKAYTRVEYGDPSHIQVSSDGTAIVAYEIIEDNNPQYRIFKQALEPGEKDGNSFTTLTLCNPCGLWLTKKNSIRPSQFWAKPKPIPGEKPKRRRAPPKGARKKQKDDTDLTSDAIVPHSEPMYPCANDVSTMDGPFDSNMDHGLSNYQDPHRGSHLDEGMANAALQRAIQSSPVGVRGSKESPINLEPDLTPKPTRRLLFPSPRKDGETKSLQDAQSAVSPSNSAPRLLAEPPARIPDLPDLDFEDTDKENCPPSASHHDDDLAHLFGDSLSTKTTPTKSALFQDLLKTPTPGSRHRRPKQDTDTFDPLLSTPSRHLTTPRSTRAATTAPETPFTRQLNALLSDCQPSPSQAIDFSAFPTFNTPGRNNSGALMFDFAQDDLLSSDFPMPSSPPGGPGFALYEDPETRTVGLWSGASIFQGSDAVDGDGAGGEEQERQDDEMDEGEGDVKTGLKINGLQLDFTTMIEGVVGKRMEEQTSETSLSSERTNKTYVEAASAVI</sequence>
<name>A0A6A5WX74_9PLEO</name>
<dbReference type="AlphaFoldDB" id="A0A6A5WX74"/>
<feature type="compositionally biased region" description="Low complexity" evidence="1">
    <location>
        <begin position="1076"/>
        <end position="1087"/>
    </location>
</feature>
<feature type="compositionally biased region" description="Polar residues" evidence="1">
    <location>
        <begin position="576"/>
        <end position="591"/>
    </location>
</feature>
<feature type="domain" description="Ams2/SPT21 N-terminal" evidence="2">
    <location>
        <begin position="34"/>
        <end position="173"/>
    </location>
</feature>
<organism evidence="3 4">
    <name type="scientific">Amniculicola lignicola CBS 123094</name>
    <dbReference type="NCBI Taxonomy" id="1392246"/>
    <lineage>
        <taxon>Eukaryota</taxon>
        <taxon>Fungi</taxon>
        <taxon>Dikarya</taxon>
        <taxon>Ascomycota</taxon>
        <taxon>Pezizomycotina</taxon>
        <taxon>Dothideomycetes</taxon>
        <taxon>Pleosporomycetidae</taxon>
        <taxon>Pleosporales</taxon>
        <taxon>Amniculicolaceae</taxon>
        <taxon>Amniculicola</taxon>
    </lineage>
</organism>
<dbReference type="InterPro" id="IPR013088">
    <property type="entry name" value="Znf_NHR/GATA"/>
</dbReference>
<dbReference type="GO" id="GO:0008270">
    <property type="term" value="F:zinc ion binding"/>
    <property type="evidence" value="ECO:0007669"/>
    <property type="project" value="InterPro"/>
</dbReference>
<dbReference type="Gene3D" id="3.30.50.10">
    <property type="entry name" value="Erythroid Transcription Factor GATA-1, subunit A"/>
    <property type="match status" value="1"/>
</dbReference>
<feature type="region of interest" description="Disordered" evidence="1">
    <location>
        <begin position="929"/>
        <end position="1020"/>
    </location>
</feature>